<feature type="transmembrane region" description="Helical" evidence="1">
    <location>
        <begin position="155"/>
        <end position="174"/>
    </location>
</feature>
<sequence length="318" mass="35939">MNMKLFQRLVKYIDKEIPNTILISLITLLTATTAYICGQLFIMNYFFEDNFTFLDIIINPLPIKYGHILFIGSFLLIGCIGLTAVLIIISIMLKNRDSRLLPMIVLFIFLNYGIVYVFTNGNHLINTAIFCIYISIIVIIIGLFIHILTNYQFSLLAFVIWFTLVVAITIFNLNHTYSSIEILQEILTIPFLGFFIMYILLRYTVGLIGKPRVKTLKDIYKEANSVFKSLSLKLKGVITSVVSIGLVSLAFSIVISLVPLINNLGFSDESYDQISINGNTPVKGIYIGAKEGTHFYINEDNMLIQTSSEIHVSPIESD</sequence>
<gene>
    <name evidence="2" type="ORF">NP439_20660</name>
</gene>
<feature type="transmembrane region" description="Helical" evidence="1">
    <location>
        <begin position="21"/>
        <end position="47"/>
    </location>
</feature>
<feature type="transmembrane region" description="Helical" evidence="1">
    <location>
        <begin position="124"/>
        <end position="148"/>
    </location>
</feature>
<dbReference type="EMBL" id="CP101914">
    <property type="protein sequence ID" value="UUI02423.1"/>
    <property type="molecule type" value="Genomic_DNA"/>
</dbReference>
<keyword evidence="3" id="KW-1185">Reference proteome</keyword>
<dbReference type="Proteomes" id="UP001059773">
    <property type="component" value="Chromosome"/>
</dbReference>
<evidence type="ECO:0000313" key="3">
    <source>
        <dbReference type="Proteomes" id="UP001059773"/>
    </source>
</evidence>
<protein>
    <recommendedName>
        <fullName evidence="4">DUF998 domain-containing protein</fullName>
    </recommendedName>
</protein>
<evidence type="ECO:0000256" key="1">
    <source>
        <dbReference type="SAM" id="Phobius"/>
    </source>
</evidence>
<keyword evidence="1" id="KW-0812">Transmembrane</keyword>
<feature type="transmembrane region" description="Helical" evidence="1">
    <location>
        <begin position="100"/>
        <end position="118"/>
    </location>
</feature>
<evidence type="ECO:0000313" key="2">
    <source>
        <dbReference type="EMBL" id="UUI02423.1"/>
    </source>
</evidence>
<feature type="transmembrane region" description="Helical" evidence="1">
    <location>
        <begin position="237"/>
        <end position="261"/>
    </location>
</feature>
<dbReference type="RefSeq" id="WP_256707656.1">
    <property type="nucleotide sequence ID" value="NZ_CP101914.1"/>
</dbReference>
<accession>A0ABY5JTB7</accession>
<feature type="transmembrane region" description="Helical" evidence="1">
    <location>
        <begin position="186"/>
        <end position="205"/>
    </location>
</feature>
<proteinExistence type="predicted"/>
<reference evidence="2" key="1">
    <citation type="submission" date="2022-07" db="EMBL/GenBank/DDBJ databases">
        <title>FELIX.</title>
        <authorList>
            <person name="Wan K.H."/>
            <person name="Park S."/>
            <person name="Lawrence Q."/>
            <person name="Eichenberger J.P."/>
            <person name="Booth B.W."/>
            <person name="Piaggio A.J."/>
            <person name="Chandler J.C."/>
            <person name="Franklin A.B."/>
            <person name="Celniker S.E."/>
        </authorList>
    </citation>
    <scope>NUCLEOTIDE SEQUENCE</scope>
    <source>
        <strain evidence="2">QA-1986 374</strain>
    </source>
</reference>
<organism evidence="2 3">
    <name type="scientific">Oceanobacillus jeddahense</name>
    <dbReference type="NCBI Taxonomy" id="1462527"/>
    <lineage>
        <taxon>Bacteria</taxon>
        <taxon>Bacillati</taxon>
        <taxon>Bacillota</taxon>
        <taxon>Bacilli</taxon>
        <taxon>Bacillales</taxon>
        <taxon>Bacillaceae</taxon>
        <taxon>Oceanobacillus</taxon>
    </lineage>
</organism>
<keyword evidence="1" id="KW-0472">Membrane</keyword>
<name>A0ABY5JTB7_9BACI</name>
<feature type="transmembrane region" description="Helical" evidence="1">
    <location>
        <begin position="67"/>
        <end position="93"/>
    </location>
</feature>
<keyword evidence="1" id="KW-1133">Transmembrane helix</keyword>
<evidence type="ECO:0008006" key="4">
    <source>
        <dbReference type="Google" id="ProtNLM"/>
    </source>
</evidence>